<evidence type="ECO:0000313" key="3">
    <source>
        <dbReference type="Proteomes" id="UP000713222"/>
    </source>
</evidence>
<dbReference type="InterPro" id="IPR004045">
    <property type="entry name" value="Glutathione_S-Trfase_N"/>
</dbReference>
<evidence type="ECO:0000259" key="1">
    <source>
        <dbReference type="PROSITE" id="PS50404"/>
    </source>
</evidence>
<dbReference type="InterPro" id="IPR040079">
    <property type="entry name" value="Glutathione_S-Trfase"/>
</dbReference>
<evidence type="ECO:0000313" key="2">
    <source>
        <dbReference type="EMBL" id="NBN87828.1"/>
    </source>
</evidence>
<dbReference type="GO" id="GO:0006559">
    <property type="term" value="P:L-phenylalanine catabolic process"/>
    <property type="evidence" value="ECO:0007669"/>
    <property type="project" value="TreeGrafter"/>
</dbReference>
<accession>A0A964XQ55</accession>
<dbReference type="SFLD" id="SFLDS00019">
    <property type="entry name" value="Glutathione_Transferase_(cytos"/>
    <property type="match status" value="1"/>
</dbReference>
<dbReference type="SUPFAM" id="SSF52833">
    <property type="entry name" value="Thioredoxin-like"/>
    <property type="match status" value="1"/>
</dbReference>
<dbReference type="PANTHER" id="PTHR42673:SF4">
    <property type="entry name" value="MALEYLACETOACETATE ISOMERASE"/>
    <property type="match status" value="1"/>
</dbReference>
<dbReference type="PANTHER" id="PTHR42673">
    <property type="entry name" value="MALEYLACETOACETATE ISOMERASE"/>
    <property type="match status" value="1"/>
</dbReference>
<dbReference type="InterPro" id="IPR036249">
    <property type="entry name" value="Thioredoxin-like_sf"/>
</dbReference>
<dbReference type="GO" id="GO:0016034">
    <property type="term" value="F:maleylacetoacetate isomerase activity"/>
    <property type="evidence" value="ECO:0007669"/>
    <property type="project" value="TreeGrafter"/>
</dbReference>
<comment type="caution">
    <text evidence="2">The sequence shown here is derived from an EMBL/GenBank/DDBJ whole genome shotgun (WGS) entry which is preliminary data.</text>
</comment>
<proteinExistence type="predicted"/>
<protein>
    <submittedName>
        <fullName evidence="2">Glutathione S-transferase</fullName>
    </submittedName>
</protein>
<dbReference type="EMBL" id="RGET01000016">
    <property type="protein sequence ID" value="NBN87828.1"/>
    <property type="molecule type" value="Genomic_DNA"/>
</dbReference>
<dbReference type="Gene3D" id="3.40.30.10">
    <property type="entry name" value="Glutaredoxin"/>
    <property type="match status" value="1"/>
</dbReference>
<name>A0A964XQ55_9PROT</name>
<dbReference type="AlphaFoldDB" id="A0A964XQ55"/>
<organism evidence="2 3">
    <name type="scientific">Candidatus Fonsibacter lacus</name>
    <dbReference type="NCBI Taxonomy" id="2576439"/>
    <lineage>
        <taxon>Bacteria</taxon>
        <taxon>Pseudomonadati</taxon>
        <taxon>Pseudomonadota</taxon>
        <taxon>Alphaproteobacteria</taxon>
        <taxon>Candidatus Pelagibacterales</taxon>
        <taxon>Candidatus Pelagibacterales incertae sedis</taxon>
        <taxon>Candidatus Fonsibacter</taxon>
    </lineage>
</organism>
<dbReference type="SUPFAM" id="SSF47616">
    <property type="entry name" value="GST C-terminal domain-like"/>
    <property type="match status" value="1"/>
</dbReference>
<dbReference type="Proteomes" id="UP000713222">
    <property type="component" value="Unassembled WGS sequence"/>
</dbReference>
<dbReference type="GO" id="GO:0006749">
    <property type="term" value="P:glutathione metabolic process"/>
    <property type="evidence" value="ECO:0007669"/>
    <property type="project" value="TreeGrafter"/>
</dbReference>
<dbReference type="Gene3D" id="1.20.1050.10">
    <property type="match status" value="1"/>
</dbReference>
<dbReference type="GO" id="GO:0004364">
    <property type="term" value="F:glutathione transferase activity"/>
    <property type="evidence" value="ECO:0007669"/>
    <property type="project" value="TreeGrafter"/>
</dbReference>
<sequence>MKLKLVIGNKIYSTWSLRPWLLLKYFNIPFNEVQIKLRNKNTKKNILKFSPSGKVPCLIYGKVRIWDSLSICEFLAERFKNKNLWPKNNIDKIMARNISSEMHSGFANLRKNLSMNFLGKNLKFKNNKETTAEINRTKKIIENCLIKSKGPFMFKKFSIADAMYAPVMFRFKIYNIKLSFILEKYLNTLLNMKEIKLWLLEARKELK</sequence>
<dbReference type="PROSITE" id="PS50404">
    <property type="entry name" value="GST_NTER"/>
    <property type="match status" value="1"/>
</dbReference>
<dbReference type="CDD" id="cd03043">
    <property type="entry name" value="GST_N_1"/>
    <property type="match status" value="1"/>
</dbReference>
<feature type="domain" description="GST N-terminal" evidence="1">
    <location>
        <begin position="3"/>
        <end position="83"/>
    </location>
</feature>
<reference evidence="2" key="1">
    <citation type="submission" date="2018-10" db="EMBL/GenBank/DDBJ databases">
        <title>Iterative Subtractive Binning of Freshwater Chronoseries Metagenomes Recovers Nearly Complete Genomes from over Four Hundred Novel Species.</title>
        <authorList>
            <person name="Rodriguez-R L.M."/>
            <person name="Tsementzi D."/>
            <person name="Luo C."/>
            <person name="Konstantinidis K.T."/>
        </authorList>
    </citation>
    <scope>NUCLEOTIDE SEQUENCE</scope>
    <source>
        <strain evidence="2">WB7_6_001</strain>
    </source>
</reference>
<dbReference type="InterPro" id="IPR036282">
    <property type="entry name" value="Glutathione-S-Trfase_C_sf"/>
</dbReference>
<gene>
    <name evidence="2" type="ORF">EBV32_01890</name>
</gene>
<dbReference type="Pfam" id="PF13409">
    <property type="entry name" value="GST_N_2"/>
    <property type="match status" value="1"/>
</dbReference>